<sequence length="1111" mass="124990">MVSLFHCQYCPASQNHWVTVNKPRQHVFNTQQAFVSHLKEYHLIVKATQEGKVYICCYGPLGSCGSVEASNKQLPAASSSFLNQRDYEQHLVSAHLLRNMSQDSSFVSAQQSAPVDLIEPRLSFPARWGVLHSVVNLPAVLNDPFYRQIDIFSRTWGDQFERAEVTPLSRLPAIQEKDFADYLTKLSSRVNRKHLSSSPRANVLLQAVRSSAPFRSHPTHSTSATIHNDPTDHLRSSSLDVIPPMFFDLDFNLQQCKTFCQVIPFHSRPLPGDSATQDLTSFSFPLDDRVPPTDNKRRQQHQQHDFNVQHERLVHYLDIVEVHLADHVSKKSSIFFEAVCCHDVVRDQLSDALDQIKLVRNKMRRVDTSVTYAALRLHRLVRRRANYRILLQKLKIIASLQAAQPTIQMLLRSNDFCAALDLVASTQDLLVLSSSTSGDHLHATSDSANSQFRQLTCLRHLNAQLTEISRFVRHMIEAEFEAALCQFMEPRASCSQYVEPDLVPCLLGLLHIKRHDFVSAFRAELIRQVKRTQQQHFTGVDSTVQDSTKPSISIKERLRHLSNEAWLQLIAGRCTEFQALLSRAEEAASIFTETMHRCTAQAGYRTLDLSGSDALAVPDLSLPMVKHLTEQLRSAILSASENAQKHIVDLVSARLRASSLSDAANASAEKSPRNVADNKWGPDEFAQLVGILERFQDFLVRSTWFEKSCEPDCSNQNGSTPCTTPFDDETDTDGGCEQHIDRPGSPRTSVPHPSGPLTRLLIRLTRSCVTQFHAERADKLEAALNQERWHTVPVPNCIQQLANRTFGTYVQNGLKSAPVSPQPPSVASVHSSKSATTISSEHEASMSTGLLLGGERFVVVGTVLLLLPIIADYADMAKRLPCQPWSVIEVTGRLADLLNSFNSRTCQLVLGAEARRTADLPTISARNLALASRSLQLVLYCITIMRTYFESLLVSNKNHRTAIEYSVPKERRQHNVLQHVENLFREHVDQINDKLFNLLSNRIQDRLSVWVVRPPTPSVELRAICRALNRLCEMNADVMPADQLTPILLRAHNEFKTQLRHRLSELAVVADGGPKQSLVDSELTFYMNQLRSLTPQLSKFSDDFADVWPTS</sequence>
<evidence type="ECO:0000313" key="12">
    <source>
        <dbReference type="Proteomes" id="UP000748531"/>
    </source>
</evidence>
<evidence type="ECO:0000259" key="9">
    <source>
        <dbReference type="Pfam" id="PF07928"/>
    </source>
</evidence>
<evidence type="ECO:0000256" key="6">
    <source>
        <dbReference type="ARBA" id="ARBA00023034"/>
    </source>
</evidence>
<dbReference type="GO" id="GO:0015031">
    <property type="term" value="P:protein transport"/>
    <property type="evidence" value="ECO:0007669"/>
    <property type="project" value="UniProtKB-KW"/>
</dbReference>
<evidence type="ECO:0000256" key="1">
    <source>
        <dbReference type="ARBA" id="ARBA00004601"/>
    </source>
</evidence>
<proteinExistence type="inferred from homology"/>
<accession>A0A8J4WJR6</accession>
<dbReference type="Gene3D" id="1.20.1280.130">
    <property type="match status" value="1"/>
</dbReference>
<dbReference type="InterPro" id="IPR012501">
    <property type="entry name" value="Vps54_C"/>
</dbReference>
<evidence type="ECO:0000256" key="5">
    <source>
        <dbReference type="ARBA" id="ARBA00022927"/>
    </source>
</evidence>
<dbReference type="PANTHER" id="PTHR12965">
    <property type="entry name" value="VACUOLAR PROTEIN SORTING 54"/>
    <property type="match status" value="1"/>
</dbReference>
<dbReference type="GO" id="GO:0019905">
    <property type="term" value="F:syntaxin binding"/>
    <property type="evidence" value="ECO:0007669"/>
    <property type="project" value="TreeGrafter"/>
</dbReference>
<dbReference type="GO" id="GO:0005829">
    <property type="term" value="C:cytosol"/>
    <property type="evidence" value="ECO:0007669"/>
    <property type="project" value="GOC"/>
</dbReference>
<evidence type="ECO:0000256" key="7">
    <source>
        <dbReference type="ARBA" id="ARBA00023054"/>
    </source>
</evidence>
<dbReference type="GO" id="GO:0006896">
    <property type="term" value="P:Golgi to vacuole transport"/>
    <property type="evidence" value="ECO:0007669"/>
    <property type="project" value="TreeGrafter"/>
</dbReference>
<evidence type="ECO:0000313" key="11">
    <source>
        <dbReference type="EMBL" id="KAF5404016.1"/>
    </source>
</evidence>
<dbReference type="GO" id="GO:0042147">
    <property type="term" value="P:retrograde transport, endosome to Golgi"/>
    <property type="evidence" value="ECO:0007669"/>
    <property type="project" value="InterPro"/>
</dbReference>
<dbReference type="GO" id="GO:0000938">
    <property type="term" value="C:GARP complex"/>
    <property type="evidence" value="ECO:0007669"/>
    <property type="project" value="InterPro"/>
</dbReference>
<dbReference type="AlphaFoldDB" id="A0A8J4WJR6"/>
<dbReference type="InterPro" id="IPR019515">
    <property type="entry name" value="VPS54_N"/>
</dbReference>
<dbReference type="Pfam" id="PF07928">
    <property type="entry name" value="Vps54"/>
    <property type="match status" value="1"/>
</dbReference>
<protein>
    <recommendedName>
        <fullName evidence="3">Vacuolar protein sorting-associated protein 54</fullName>
    </recommendedName>
</protein>
<evidence type="ECO:0000256" key="2">
    <source>
        <dbReference type="ARBA" id="ARBA00009150"/>
    </source>
</evidence>
<dbReference type="EMBL" id="LUCH01000929">
    <property type="protein sequence ID" value="KAF5404016.1"/>
    <property type="molecule type" value="Genomic_DNA"/>
</dbReference>
<dbReference type="Proteomes" id="UP000748531">
    <property type="component" value="Unassembled WGS sequence"/>
</dbReference>
<feature type="domain" description="Vacuolar protein sorting-associated protein 54 N-terminal" evidence="10">
    <location>
        <begin position="302"/>
        <end position="429"/>
    </location>
</feature>
<dbReference type="InterPro" id="IPR039745">
    <property type="entry name" value="Vps54"/>
</dbReference>
<feature type="domain" description="Vacuolar protein sorting-associated protein 54 C-terminal" evidence="9">
    <location>
        <begin position="855"/>
        <end position="1002"/>
    </location>
</feature>
<evidence type="ECO:0000256" key="4">
    <source>
        <dbReference type="ARBA" id="ARBA00022448"/>
    </source>
</evidence>
<name>A0A8J4WJR6_9TREM</name>
<keyword evidence="12" id="KW-1185">Reference proteome</keyword>
<gene>
    <name evidence="11" type="ORF">PHET_02536</name>
</gene>
<keyword evidence="6" id="KW-0333">Golgi apparatus</keyword>
<reference evidence="11" key="1">
    <citation type="submission" date="2019-05" db="EMBL/GenBank/DDBJ databases">
        <title>Annotation for the trematode Paragonimus heterotremus.</title>
        <authorList>
            <person name="Choi Y.-J."/>
        </authorList>
    </citation>
    <scope>NUCLEOTIDE SEQUENCE</scope>
    <source>
        <strain evidence="11">LC</strain>
    </source>
</reference>
<comment type="similarity">
    <text evidence="2">Belongs to the VPS54 family.</text>
</comment>
<dbReference type="PANTHER" id="PTHR12965:SF0">
    <property type="entry name" value="VACUOLAR PROTEIN SORTING-ASSOCIATED PROTEIN 54"/>
    <property type="match status" value="1"/>
</dbReference>
<dbReference type="Pfam" id="PF10475">
    <property type="entry name" value="Vps54_N"/>
    <property type="match status" value="1"/>
</dbReference>
<keyword evidence="7" id="KW-0175">Coiled coil</keyword>
<evidence type="ECO:0000256" key="8">
    <source>
        <dbReference type="SAM" id="MobiDB-lite"/>
    </source>
</evidence>
<comment type="subcellular location">
    <subcellularLocation>
        <location evidence="1">Golgi apparatus</location>
        <location evidence="1">trans-Golgi network</location>
    </subcellularLocation>
</comment>
<keyword evidence="5" id="KW-0653">Protein transport</keyword>
<feature type="region of interest" description="Disordered" evidence="8">
    <location>
        <begin position="815"/>
        <end position="840"/>
    </location>
</feature>
<evidence type="ECO:0000259" key="10">
    <source>
        <dbReference type="Pfam" id="PF10475"/>
    </source>
</evidence>
<evidence type="ECO:0000256" key="3">
    <source>
        <dbReference type="ARBA" id="ARBA00017665"/>
    </source>
</evidence>
<feature type="region of interest" description="Disordered" evidence="8">
    <location>
        <begin position="716"/>
        <end position="736"/>
    </location>
</feature>
<comment type="caution">
    <text evidence="11">The sequence shown here is derived from an EMBL/GenBank/DDBJ whole genome shotgun (WGS) entry which is preliminary data.</text>
</comment>
<dbReference type="OrthoDB" id="10259024at2759"/>
<organism evidence="11 12">
    <name type="scientific">Paragonimus heterotremus</name>
    <dbReference type="NCBI Taxonomy" id="100268"/>
    <lineage>
        <taxon>Eukaryota</taxon>
        <taxon>Metazoa</taxon>
        <taxon>Spiralia</taxon>
        <taxon>Lophotrochozoa</taxon>
        <taxon>Platyhelminthes</taxon>
        <taxon>Trematoda</taxon>
        <taxon>Digenea</taxon>
        <taxon>Plagiorchiida</taxon>
        <taxon>Troglotremata</taxon>
        <taxon>Troglotrematidae</taxon>
        <taxon>Paragonimus</taxon>
    </lineage>
</organism>
<keyword evidence="4" id="KW-0813">Transport</keyword>